<dbReference type="AlphaFoldDB" id="A0A1H7A7Z6"/>
<keyword evidence="4 7" id="KW-0812">Transmembrane</keyword>
<dbReference type="InterPro" id="IPR012910">
    <property type="entry name" value="Plug_dom"/>
</dbReference>
<dbReference type="FunFam" id="2.60.40.1120:FF:000003">
    <property type="entry name" value="Outer membrane protein Omp121"/>
    <property type="match status" value="1"/>
</dbReference>
<evidence type="ECO:0000256" key="6">
    <source>
        <dbReference type="ARBA" id="ARBA00023237"/>
    </source>
</evidence>
<dbReference type="InterPro" id="IPR039426">
    <property type="entry name" value="TonB-dep_rcpt-like"/>
</dbReference>
<dbReference type="STRING" id="1416801.SAMN05192553_10614"/>
<name>A0A1H7A7Z6_9BACT</name>
<dbReference type="Proteomes" id="UP000199403">
    <property type="component" value="Unassembled WGS sequence"/>
</dbReference>
<evidence type="ECO:0000259" key="8">
    <source>
        <dbReference type="Pfam" id="PF07715"/>
    </source>
</evidence>
<feature type="domain" description="TonB-dependent receptor plug" evidence="8">
    <location>
        <begin position="228"/>
        <end position="335"/>
    </location>
</feature>
<keyword evidence="10" id="KW-1185">Reference proteome</keyword>
<proteinExistence type="inferred from homology"/>
<keyword evidence="5 7" id="KW-0472">Membrane</keyword>
<keyword evidence="3 7" id="KW-1134">Transmembrane beta strand</keyword>
<dbReference type="InterPro" id="IPR023997">
    <property type="entry name" value="TonB-dep_OMP_SusC/RagA_CS"/>
</dbReference>
<dbReference type="SUPFAM" id="SSF56935">
    <property type="entry name" value="Porins"/>
    <property type="match status" value="1"/>
</dbReference>
<dbReference type="InterPro" id="IPR037066">
    <property type="entry name" value="Plug_dom_sf"/>
</dbReference>
<dbReference type="EMBL" id="FNZH01000006">
    <property type="protein sequence ID" value="SEJ60594.1"/>
    <property type="molecule type" value="Genomic_DNA"/>
</dbReference>
<protein>
    <submittedName>
        <fullName evidence="9">TonB-linked outer membrane protein, SusC/RagA family</fullName>
    </submittedName>
</protein>
<keyword evidence="6 7" id="KW-0998">Cell outer membrane</keyword>
<evidence type="ECO:0000256" key="7">
    <source>
        <dbReference type="PROSITE-ProRule" id="PRU01360"/>
    </source>
</evidence>
<dbReference type="Pfam" id="PF07715">
    <property type="entry name" value="Plug"/>
    <property type="match status" value="1"/>
</dbReference>
<comment type="subcellular location">
    <subcellularLocation>
        <location evidence="1 7">Cell outer membrane</location>
        <topology evidence="1 7">Multi-pass membrane protein</topology>
    </subcellularLocation>
</comment>
<dbReference type="GO" id="GO:0009279">
    <property type="term" value="C:cell outer membrane"/>
    <property type="evidence" value="ECO:0007669"/>
    <property type="project" value="UniProtKB-SubCell"/>
</dbReference>
<dbReference type="NCBIfam" id="TIGR04057">
    <property type="entry name" value="SusC_RagA_signa"/>
    <property type="match status" value="1"/>
</dbReference>
<keyword evidence="2 7" id="KW-0813">Transport</keyword>
<comment type="similarity">
    <text evidence="7">Belongs to the TonB-dependent receptor family.</text>
</comment>
<dbReference type="Gene3D" id="2.60.40.1120">
    <property type="entry name" value="Carboxypeptidase-like, regulatory domain"/>
    <property type="match status" value="1"/>
</dbReference>
<evidence type="ECO:0000256" key="5">
    <source>
        <dbReference type="ARBA" id="ARBA00023136"/>
    </source>
</evidence>
<evidence type="ECO:0000313" key="9">
    <source>
        <dbReference type="EMBL" id="SEJ60594.1"/>
    </source>
</evidence>
<evidence type="ECO:0000256" key="2">
    <source>
        <dbReference type="ARBA" id="ARBA00022448"/>
    </source>
</evidence>
<dbReference type="SUPFAM" id="SSF49464">
    <property type="entry name" value="Carboxypeptidase regulatory domain-like"/>
    <property type="match status" value="1"/>
</dbReference>
<evidence type="ECO:0000256" key="3">
    <source>
        <dbReference type="ARBA" id="ARBA00022452"/>
    </source>
</evidence>
<gene>
    <name evidence="9" type="ORF">SAMN05192553_10614</name>
</gene>
<evidence type="ECO:0000256" key="1">
    <source>
        <dbReference type="ARBA" id="ARBA00004571"/>
    </source>
</evidence>
<organism evidence="9 10">
    <name type="scientific">Cyclobacterium xiamenense</name>
    <dbReference type="NCBI Taxonomy" id="1297121"/>
    <lineage>
        <taxon>Bacteria</taxon>
        <taxon>Pseudomonadati</taxon>
        <taxon>Bacteroidota</taxon>
        <taxon>Cytophagia</taxon>
        <taxon>Cytophagales</taxon>
        <taxon>Cyclobacteriaceae</taxon>
        <taxon>Cyclobacterium</taxon>
    </lineage>
</organism>
<dbReference type="Gene3D" id="2.40.170.20">
    <property type="entry name" value="TonB-dependent receptor, beta-barrel domain"/>
    <property type="match status" value="1"/>
</dbReference>
<dbReference type="NCBIfam" id="TIGR04056">
    <property type="entry name" value="OMP_RagA_SusC"/>
    <property type="match status" value="1"/>
</dbReference>
<reference evidence="10" key="1">
    <citation type="submission" date="2016-10" db="EMBL/GenBank/DDBJ databases">
        <authorList>
            <person name="Varghese N."/>
            <person name="Submissions S."/>
        </authorList>
    </citation>
    <scope>NUCLEOTIDE SEQUENCE [LARGE SCALE GENOMIC DNA]</scope>
    <source>
        <strain evidence="10">IBRC-M 10761</strain>
    </source>
</reference>
<dbReference type="InterPro" id="IPR008969">
    <property type="entry name" value="CarboxyPept-like_regulatory"/>
</dbReference>
<dbReference type="InterPro" id="IPR023996">
    <property type="entry name" value="TonB-dep_OMP_SusC/RagA"/>
</dbReference>
<dbReference type="InterPro" id="IPR036942">
    <property type="entry name" value="Beta-barrel_TonB_sf"/>
</dbReference>
<dbReference type="Pfam" id="PF13715">
    <property type="entry name" value="CarbopepD_reg_2"/>
    <property type="match status" value="1"/>
</dbReference>
<dbReference type="RefSeq" id="WP_244891209.1">
    <property type="nucleotide sequence ID" value="NZ_FNZH01000006.1"/>
</dbReference>
<accession>A0A1H7A7Z6</accession>
<dbReference type="PROSITE" id="PS52016">
    <property type="entry name" value="TONB_DEPENDENT_REC_3"/>
    <property type="match status" value="1"/>
</dbReference>
<evidence type="ECO:0000313" key="10">
    <source>
        <dbReference type="Proteomes" id="UP000199403"/>
    </source>
</evidence>
<dbReference type="Gene3D" id="2.170.130.10">
    <property type="entry name" value="TonB-dependent receptor, plug domain"/>
    <property type="match status" value="1"/>
</dbReference>
<evidence type="ECO:0000256" key="4">
    <source>
        <dbReference type="ARBA" id="ARBA00022692"/>
    </source>
</evidence>
<sequence>MKNLVLFHVIRMTKLFTYAFLIQVLSMSFLFAWNGNAQVKDIEEVMVSISLDNAKIEKAFSLIEKTTEFSFVFTDKELRDIPRVTIGEGTQSLYAVLSVIGKQTGLYFKQVNRNIHVQRAAPDTQPLEPILTTEAVVDVTVSGIVTDESGEPLPGASITVLGTTTGTVTDIDGNYTISVPDGATLVFSYIGYESKTVEVGAQTTLNISLSQDAASLEEVVVIGYGTQKKRDVTGSVVRADIEAFRESPNVNIAQSLQGSVPGLNVGQVNRAGQNPSISVRGRTTLSGNQDVLIVVDGIIFTGSLSDLNPNDIESIDVLKDASSMAIFGAQAANGVIMITTKSGKVEQKPIFNYTGTYTTQTPTNRPELMDREGFLQKVRDQDWQQSFLPPDYTQPNPDYNVAALFEPAVFEGFQNGTDFDWWDAATQTGYINNHNLSVRGATEATSYFLSGGYTKQEGFIMNDQFERITARINLDHQILDGFRFGVQTFGSFADNSGEIPAMGNITSLPPLVVPYDADGNVILNPDGAIRANPFLSPLSNDFDKRNNLFANVYMDIEIPYIEGLNFRVNFGNNYTWRRHYRSNEYGAGAAGLAFKRNYHAYDWTLDNILTYRKTFNNNHTINLTMVAGRRELKNEGTEANGTNYANLGLGYNDLSIGQLQLIQSSAWDESYLYQTARVNYDFSEKYLITATVRRDGFSGFAENNKFGIFPSVGVGWVLSEEGFLDQSPFSYLKFRGSYGTNGNLTSRYSSLARVALYPAYVFGEGGSTIFGQRVTTLSNADLSWETTTGYNFGFDFSLFDSRLTGTLDYYQNTTNDLLFSINIPEITGFNNISTNVGEIANRGVEFVVKGDVMSSDRFNWNANFNIASNRNRIVSLLGLDADENGVEDDLIGSGLFIGESINSIFDYESAGIIQLGEEPPPGFFVGTHEIIDQNNDGVVDANDRVIIGRSEPAFRFGLMNELRYNNFTFRFFLNSIQGGRNGYLGANNPSLGQSDNARRSNLFVEADYWTPSNPDARYRGQDQVAGIDYRYYGDRSFVRLQDVTLAYRFDQNLIQQFGIQGLKLFVSGKNLATWTNWVGWDPETGSGLDPSGLPVMKGFSAGLDVSF</sequence>